<comment type="caution">
    <text evidence="1">The sequence shown here is derived from an EMBL/GenBank/DDBJ whole genome shotgun (WGS) entry which is preliminary data.</text>
</comment>
<organism evidence="1 2">
    <name type="scientific">Portunus trituberculatus</name>
    <name type="common">Swimming crab</name>
    <name type="synonym">Neptunus trituberculatus</name>
    <dbReference type="NCBI Taxonomy" id="210409"/>
    <lineage>
        <taxon>Eukaryota</taxon>
        <taxon>Metazoa</taxon>
        <taxon>Ecdysozoa</taxon>
        <taxon>Arthropoda</taxon>
        <taxon>Crustacea</taxon>
        <taxon>Multicrustacea</taxon>
        <taxon>Malacostraca</taxon>
        <taxon>Eumalacostraca</taxon>
        <taxon>Eucarida</taxon>
        <taxon>Decapoda</taxon>
        <taxon>Pleocyemata</taxon>
        <taxon>Brachyura</taxon>
        <taxon>Eubrachyura</taxon>
        <taxon>Portunoidea</taxon>
        <taxon>Portunidae</taxon>
        <taxon>Portuninae</taxon>
        <taxon>Portunus</taxon>
    </lineage>
</organism>
<evidence type="ECO:0000313" key="2">
    <source>
        <dbReference type="Proteomes" id="UP000324222"/>
    </source>
</evidence>
<proteinExistence type="predicted"/>
<evidence type="ECO:0000313" key="1">
    <source>
        <dbReference type="EMBL" id="MPC81432.1"/>
    </source>
</evidence>
<reference evidence="1 2" key="1">
    <citation type="submission" date="2019-05" db="EMBL/GenBank/DDBJ databases">
        <title>Another draft genome of Portunus trituberculatus and its Hox gene families provides insights of decapod evolution.</title>
        <authorList>
            <person name="Jeong J.-H."/>
            <person name="Song I."/>
            <person name="Kim S."/>
            <person name="Choi T."/>
            <person name="Kim D."/>
            <person name="Ryu S."/>
            <person name="Kim W."/>
        </authorList>
    </citation>
    <scope>NUCLEOTIDE SEQUENCE [LARGE SCALE GENOMIC DNA]</scope>
    <source>
        <tissue evidence="1">Muscle</tissue>
    </source>
</reference>
<sequence>MVRPEDPGREGALHCYHLSRRPCVEPH</sequence>
<dbReference type="EMBL" id="VSRR010056930">
    <property type="protein sequence ID" value="MPC81432.1"/>
    <property type="molecule type" value="Genomic_DNA"/>
</dbReference>
<gene>
    <name evidence="1" type="ORF">E2C01_076048</name>
</gene>
<protein>
    <submittedName>
        <fullName evidence="1">Uncharacterized protein</fullName>
    </submittedName>
</protein>
<name>A0A5B7IC79_PORTR</name>
<accession>A0A5B7IC79</accession>
<keyword evidence="2" id="KW-1185">Reference proteome</keyword>
<dbReference type="Proteomes" id="UP000324222">
    <property type="component" value="Unassembled WGS sequence"/>
</dbReference>
<dbReference type="AlphaFoldDB" id="A0A5B7IC79"/>